<dbReference type="PANTHER" id="PTHR31147:SF66">
    <property type="entry name" value="OS05G0315700 PROTEIN"/>
    <property type="match status" value="1"/>
</dbReference>
<accession>A0AAD8NYX8</accession>
<evidence type="ECO:0000256" key="1">
    <source>
        <dbReference type="ARBA" id="ARBA00009861"/>
    </source>
</evidence>
<dbReference type="Pfam" id="PF02458">
    <property type="entry name" value="Transferase"/>
    <property type="match status" value="1"/>
</dbReference>
<comment type="caution">
    <text evidence="3">The sequence shown here is derived from an EMBL/GenBank/DDBJ whole genome shotgun (WGS) entry which is preliminary data.</text>
</comment>
<reference evidence="3" key="1">
    <citation type="journal article" date="2023" name="bioRxiv">
        <title>Improved chromosome-level genome assembly for marigold (Tagetes erecta).</title>
        <authorList>
            <person name="Jiang F."/>
            <person name="Yuan L."/>
            <person name="Wang S."/>
            <person name="Wang H."/>
            <person name="Xu D."/>
            <person name="Wang A."/>
            <person name="Fan W."/>
        </authorList>
    </citation>
    <scope>NUCLEOTIDE SEQUENCE</scope>
    <source>
        <strain evidence="3">WSJ</strain>
        <tissue evidence="3">Leaf</tissue>
    </source>
</reference>
<dbReference type="Gene3D" id="3.30.559.10">
    <property type="entry name" value="Chloramphenicol acetyltransferase-like domain"/>
    <property type="match status" value="2"/>
</dbReference>
<keyword evidence="2" id="KW-0808">Transferase</keyword>
<keyword evidence="4" id="KW-1185">Reference proteome</keyword>
<organism evidence="3 4">
    <name type="scientific">Tagetes erecta</name>
    <name type="common">African marigold</name>
    <dbReference type="NCBI Taxonomy" id="13708"/>
    <lineage>
        <taxon>Eukaryota</taxon>
        <taxon>Viridiplantae</taxon>
        <taxon>Streptophyta</taxon>
        <taxon>Embryophyta</taxon>
        <taxon>Tracheophyta</taxon>
        <taxon>Spermatophyta</taxon>
        <taxon>Magnoliopsida</taxon>
        <taxon>eudicotyledons</taxon>
        <taxon>Gunneridae</taxon>
        <taxon>Pentapetalae</taxon>
        <taxon>asterids</taxon>
        <taxon>campanulids</taxon>
        <taxon>Asterales</taxon>
        <taxon>Asteraceae</taxon>
        <taxon>Asteroideae</taxon>
        <taxon>Heliantheae alliance</taxon>
        <taxon>Tageteae</taxon>
        <taxon>Tagetes</taxon>
    </lineage>
</organism>
<dbReference type="AlphaFoldDB" id="A0AAD8NYX8"/>
<evidence type="ECO:0000313" key="4">
    <source>
        <dbReference type="Proteomes" id="UP001229421"/>
    </source>
</evidence>
<dbReference type="Proteomes" id="UP001229421">
    <property type="component" value="Unassembled WGS sequence"/>
</dbReference>
<dbReference type="PANTHER" id="PTHR31147">
    <property type="entry name" value="ACYL TRANSFERASE 4"/>
    <property type="match status" value="1"/>
</dbReference>
<dbReference type="GO" id="GO:0016740">
    <property type="term" value="F:transferase activity"/>
    <property type="evidence" value="ECO:0007669"/>
    <property type="project" value="UniProtKB-KW"/>
</dbReference>
<dbReference type="EMBL" id="JAUHHV010000004">
    <property type="protein sequence ID" value="KAK1426092.1"/>
    <property type="molecule type" value="Genomic_DNA"/>
</dbReference>
<sequence>MVVTCPLLHTTINTIHRLPISSSKSNINSNLAKPNMAPLTFTVRRSPPELIVPAKPTPRELKPLSDIDDQEGLRFHIPAVHIYQHNPKMRNKNPASVIREALAKVLVFYYPFAGRLKEGLARKLIVDCSGEGVLFIEAEADVTLKQFGETLQPPFPCMEELLYDVPGSSGILDSPLLLIQVTRLLCGGFIVAVRVNHTMCDATGYAQFMIALSEMANGASTPSTMPVWERELLCARDPPCVTCTHHEYDEVADTDGTIISLDDMEQVSFFFGATQISAIRRLVPTHLKSCTTSELLRAFIWRCRTIALQPNPKDEMRMMTIVNARRKFKPPIPVGYYGNVFAYPAIISKAQDLCNKPLGHALELVMKAKYEVTEEYMRSVADLMVTKGRPNFTTVGSYIVSDVTRMGLLEVDFGWGKVVYAGPVFHVASFFTHYINHKGEPGILVPIWLPSVAMKRFVKELNNMLVQDNNDHGILEHVSAHSRL</sequence>
<dbReference type="InterPro" id="IPR050898">
    <property type="entry name" value="Plant_acyltransferase"/>
</dbReference>
<proteinExistence type="inferred from homology"/>
<comment type="similarity">
    <text evidence="1">Belongs to the plant acyltransferase family.</text>
</comment>
<evidence type="ECO:0000313" key="3">
    <source>
        <dbReference type="EMBL" id="KAK1426092.1"/>
    </source>
</evidence>
<dbReference type="InterPro" id="IPR023213">
    <property type="entry name" value="CAT-like_dom_sf"/>
</dbReference>
<evidence type="ECO:0000256" key="2">
    <source>
        <dbReference type="ARBA" id="ARBA00022679"/>
    </source>
</evidence>
<protein>
    <submittedName>
        <fullName evidence="3">Uncharacterized protein</fullName>
    </submittedName>
</protein>
<gene>
    <name evidence="3" type="ORF">QVD17_14760</name>
</gene>
<name>A0AAD8NYX8_TARER</name>